<proteinExistence type="predicted"/>
<reference evidence="2 3" key="1">
    <citation type="submission" date="2016-10" db="EMBL/GenBank/DDBJ databases">
        <authorList>
            <person name="de Groot N.N."/>
        </authorList>
    </citation>
    <scope>NUCLEOTIDE SEQUENCE [LARGE SCALE GENOMIC DNA]</scope>
    <source>
        <strain evidence="2 3">AA1</strain>
    </source>
</reference>
<dbReference type="RefSeq" id="WP_175469528.1">
    <property type="nucleotide sequence ID" value="NZ_FMUX01000003.1"/>
</dbReference>
<name>A0A1G5CKV5_9BACT</name>
<dbReference type="InterPro" id="IPR006674">
    <property type="entry name" value="HD_domain"/>
</dbReference>
<sequence>MSLNVDAILKAHYGNGPEALDVLLAHSRCVAEKALSVAHRVAHLEPDLGFIAEAAMLHDIGMIHTWAPGIGCRGEAPYIRHGVIGAEMLLKEGLPGHARVCERHTGAGLTAEEIIDADLPLPHRDLQPETLEEKIICYADKFFSKNPDTLTVEKSMDKVRRLMARYGDNQLKRFDAMASLFD</sequence>
<evidence type="ECO:0000313" key="2">
    <source>
        <dbReference type="EMBL" id="SCY03026.1"/>
    </source>
</evidence>
<dbReference type="NCBIfam" id="TIGR00277">
    <property type="entry name" value="HDIG"/>
    <property type="match status" value="1"/>
</dbReference>
<dbReference type="Pfam" id="PF01966">
    <property type="entry name" value="HD"/>
    <property type="match status" value="1"/>
</dbReference>
<organism evidence="2 3">
    <name type="scientific">Desulfoluna spongiiphila</name>
    <dbReference type="NCBI Taxonomy" id="419481"/>
    <lineage>
        <taxon>Bacteria</taxon>
        <taxon>Pseudomonadati</taxon>
        <taxon>Thermodesulfobacteriota</taxon>
        <taxon>Desulfobacteria</taxon>
        <taxon>Desulfobacterales</taxon>
        <taxon>Desulfolunaceae</taxon>
        <taxon>Desulfoluna</taxon>
    </lineage>
</organism>
<gene>
    <name evidence="2" type="ORF">SAMN05216233_10375</name>
</gene>
<dbReference type="AlphaFoldDB" id="A0A1G5CKV5"/>
<keyword evidence="3" id="KW-1185">Reference proteome</keyword>
<dbReference type="PANTHER" id="PTHR35795">
    <property type="entry name" value="SLR1885 PROTEIN"/>
    <property type="match status" value="1"/>
</dbReference>
<dbReference type="InterPro" id="IPR051094">
    <property type="entry name" value="Diverse_Catalytic_Enzymes"/>
</dbReference>
<dbReference type="SUPFAM" id="SSF109604">
    <property type="entry name" value="HD-domain/PDEase-like"/>
    <property type="match status" value="1"/>
</dbReference>
<dbReference type="InterPro" id="IPR003607">
    <property type="entry name" value="HD/PDEase_dom"/>
</dbReference>
<feature type="domain" description="HD" evidence="1">
    <location>
        <begin position="24"/>
        <end position="142"/>
    </location>
</feature>
<evidence type="ECO:0000259" key="1">
    <source>
        <dbReference type="Pfam" id="PF01966"/>
    </source>
</evidence>
<dbReference type="PANTHER" id="PTHR35795:SF1">
    <property type="entry name" value="BIS(5'-NUCLEOSYL)-TETRAPHOSPHATASE, SYMMETRICAL"/>
    <property type="match status" value="1"/>
</dbReference>
<dbReference type="InterPro" id="IPR006675">
    <property type="entry name" value="HDIG_dom"/>
</dbReference>
<evidence type="ECO:0000313" key="3">
    <source>
        <dbReference type="Proteomes" id="UP000198870"/>
    </source>
</evidence>
<dbReference type="Proteomes" id="UP000198870">
    <property type="component" value="Unassembled WGS sequence"/>
</dbReference>
<protein>
    <recommendedName>
        <fullName evidence="1">HD domain-containing protein</fullName>
    </recommendedName>
</protein>
<dbReference type="EMBL" id="FMUX01000003">
    <property type="protein sequence ID" value="SCY03026.1"/>
    <property type="molecule type" value="Genomic_DNA"/>
</dbReference>
<dbReference type="STRING" id="419481.SAMN05216233_10375"/>
<dbReference type="Gene3D" id="1.10.3210.10">
    <property type="entry name" value="Hypothetical protein af1432"/>
    <property type="match status" value="1"/>
</dbReference>
<dbReference type="CDD" id="cd00077">
    <property type="entry name" value="HDc"/>
    <property type="match status" value="1"/>
</dbReference>
<accession>A0A1G5CKV5</accession>